<dbReference type="InterPro" id="IPR013249">
    <property type="entry name" value="RNA_pol_sigma70_r4_t2"/>
</dbReference>
<dbReference type="InterPro" id="IPR014284">
    <property type="entry name" value="RNA_pol_sigma-70_dom"/>
</dbReference>
<dbReference type="Pfam" id="PF08281">
    <property type="entry name" value="Sigma70_r4_2"/>
    <property type="match status" value="1"/>
</dbReference>
<evidence type="ECO:0000259" key="7">
    <source>
        <dbReference type="Pfam" id="PF08281"/>
    </source>
</evidence>
<dbReference type="InterPro" id="IPR013324">
    <property type="entry name" value="RNA_pol_sigma_r3/r4-like"/>
</dbReference>
<dbReference type="InterPro" id="IPR036388">
    <property type="entry name" value="WH-like_DNA-bd_sf"/>
</dbReference>
<dbReference type="InterPro" id="IPR039425">
    <property type="entry name" value="RNA_pol_sigma-70-like"/>
</dbReference>
<gene>
    <name evidence="8" type="ORF">ACFQPS_07590</name>
</gene>
<evidence type="ECO:0000256" key="1">
    <source>
        <dbReference type="ARBA" id="ARBA00010641"/>
    </source>
</evidence>
<feature type="domain" description="RNA polymerase sigma factor 70 region 4 type 2" evidence="7">
    <location>
        <begin position="96"/>
        <end position="146"/>
    </location>
</feature>
<comment type="similarity">
    <text evidence="1">Belongs to the sigma-70 factor family. ECF subfamily.</text>
</comment>
<dbReference type="EMBL" id="JBHTCM010000009">
    <property type="protein sequence ID" value="MFC7333021.1"/>
    <property type="molecule type" value="Genomic_DNA"/>
</dbReference>
<comment type="caution">
    <text evidence="8">The sequence shown here is derived from an EMBL/GenBank/DDBJ whole genome shotgun (WGS) entry which is preliminary data.</text>
</comment>
<keyword evidence="9" id="KW-1185">Reference proteome</keyword>
<evidence type="ECO:0000256" key="3">
    <source>
        <dbReference type="ARBA" id="ARBA00023082"/>
    </source>
</evidence>
<keyword evidence="3" id="KW-0731">Sigma factor</keyword>
<name>A0ABW2KV10_9PROT</name>
<dbReference type="Proteomes" id="UP001596456">
    <property type="component" value="Unassembled WGS sequence"/>
</dbReference>
<dbReference type="NCBIfam" id="TIGR02937">
    <property type="entry name" value="sigma70-ECF"/>
    <property type="match status" value="1"/>
</dbReference>
<evidence type="ECO:0000256" key="2">
    <source>
        <dbReference type="ARBA" id="ARBA00023015"/>
    </source>
</evidence>
<dbReference type="InterPro" id="IPR013325">
    <property type="entry name" value="RNA_pol_sigma_r2"/>
</dbReference>
<dbReference type="Gene3D" id="1.10.10.10">
    <property type="entry name" value="Winged helix-like DNA-binding domain superfamily/Winged helix DNA-binding domain"/>
    <property type="match status" value="1"/>
</dbReference>
<dbReference type="InterPro" id="IPR007627">
    <property type="entry name" value="RNA_pol_sigma70_r2"/>
</dbReference>
<sequence length="160" mass="18225">MRQQQAELLSFISRRVRDPWMSDDIVQETFVRFLSVGASGGVGNRMAWMKQVALNLIRDHFRRAARQPTEMLGDQIADPDCPPDEAAIRQERVAMFAQALDRLPPLRRTIFIRRKLHGESSRVVAESLSLTENAVDQHVARAMLTLQSEITKKTSRGKRA</sequence>
<accession>A0ABW2KV10</accession>
<keyword evidence="2" id="KW-0805">Transcription regulation</keyword>
<feature type="domain" description="RNA polymerase sigma-70 region 2" evidence="6">
    <location>
        <begin position="5"/>
        <end position="66"/>
    </location>
</feature>
<dbReference type="PANTHER" id="PTHR43133:SF8">
    <property type="entry name" value="RNA POLYMERASE SIGMA FACTOR HI_1459-RELATED"/>
    <property type="match status" value="1"/>
</dbReference>
<dbReference type="Gene3D" id="1.10.1740.10">
    <property type="match status" value="1"/>
</dbReference>
<organism evidence="8 9">
    <name type="scientific">Rhodocista pekingensis</name>
    <dbReference type="NCBI Taxonomy" id="201185"/>
    <lineage>
        <taxon>Bacteria</taxon>
        <taxon>Pseudomonadati</taxon>
        <taxon>Pseudomonadota</taxon>
        <taxon>Alphaproteobacteria</taxon>
        <taxon>Rhodospirillales</taxon>
        <taxon>Azospirillaceae</taxon>
        <taxon>Rhodocista</taxon>
    </lineage>
</organism>
<evidence type="ECO:0000256" key="4">
    <source>
        <dbReference type="ARBA" id="ARBA00023125"/>
    </source>
</evidence>
<evidence type="ECO:0000313" key="9">
    <source>
        <dbReference type="Proteomes" id="UP001596456"/>
    </source>
</evidence>
<reference evidence="9" key="1">
    <citation type="journal article" date="2019" name="Int. J. Syst. Evol. Microbiol.">
        <title>The Global Catalogue of Microorganisms (GCM) 10K type strain sequencing project: providing services to taxonomists for standard genome sequencing and annotation.</title>
        <authorList>
            <consortium name="The Broad Institute Genomics Platform"/>
            <consortium name="The Broad Institute Genome Sequencing Center for Infectious Disease"/>
            <person name="Wu L."/>
            <person name="Ma J."/>
        </authorList>
    </citation>
    <scope>NUCLEOTIDE SEQUENCE [LARGE SCALE GENOMIC DNA]</scope>
    <source>
        <strain evidence="9">CGMCC 1.16275</strain>
    </source>
</reference>
<proteinExistence type="inferred from homology"/>
<evidence type="ECO:0000313" key="8">
    <source>
        <dbReference type="EMBL" id="MFC7333021.1"/>
    </source>
</evidence>
<dbReference type="SUPFAM" id="SSF88659">
    <property type="entry name" value="Sigma3 and sigma4 domains of RNA polymerase sigma factors"/>
    <property type="match status" value="1"/>
</dbReference>
<dbReference type="RefSeq" id="WP_377357830.1">
    <property type="nucleotide sequence ID" value="NZ_JBHTCM010000009.1"/>
</dbReference>
<dbReference type="Pfam" id="PF04542">
    <property type="entry name" value="Sigma70_r2"/>
    <property type="match status" value="1"/>
</dbReference>
<evidence type="ECO:0000256" key="5">
    <source>
        <dbReference type="ARBA" id="ARBA00023163"/>
    </source>
</evidence>
<keyword evidence="5" id="KW-0804">Transcription</keyword>
<protein>
    <submittedName>
        <fullName evidence="8">RNA polymerase sigma factor</fullName>
    </submittedName>
</protein>
<keyword evidence="4" id="KW-0238">DNA-binding</keyword>
<evidence type="ECO:0000259" key="6">
    <source>
        <dbReference type="Pfam" id="PF04542"/>
    </source>
</evidence>
<dbReference type="PANTHER" id="PTHR43133">
    <property type="entry name" value="RNA POLYMERASE ECF-TYPE SIGMA FACTO"/>
    <property type="match status" value="1"/>
</dbReference>
<dbReference type="SUPFAM" id="SSF88946">
    <property type="entry name" value="Sigma2 domain of RNA polymerase sigma factors"/>
    <property type="match status" value="1"/>
</dbReference>